<dbReference type="SMART" id="SM00530">
    <property type="entry name" value="HTH_XRE"/>
    <property type="match status" value="1"/>
</dbReference>
<dbReference type="SUPFAM" id="SSF47413">
    <property type="entry name" value="lambda repressor-like DNA-binding domains"/>
    <property type="match status" value="1"/>
</dbReference>
<dbReference type="Gene3D" id="1.10.260.40">
    <property type="entry name" value="lambda repressor-like DNA-binding domains"/>
    <property type="match status" value="1"/>
</dbReference>
<reference evidence="3" key="1">
    <citation type="submission" date="2021-03" db="EMBL/GenBank/DDBJ databases">
        <authorList>
            <person name="So Y."/>
        </authorList>
    </citation>
    <scope>NUCLEOTIDE SEQUENCE</scope>
    <source>
        <strain evidence="3">SG15</strain>
    </source>
</reference>
<evidence type="ECO:0000259" key="2">
    <source>
        <dbReference type="PROSITE" id="PS50943"/>
    </source>
</evidence>
<gene>
    <name evidence="3" type="ORF">J5Y10_27395</name>
</gene>
<dbReference type="AlphaFoldDB" id="A0A940N036"/>
<dbReference type="Pfam" id="PF13560">
    <property type="entry name" value="HTH_31"/>
    <property type="match status" value="1"/>
</dbReference>
<proteinExistence type="predicted"/>
<dbReference type="RefSeq" id="WP_209377321.1">
    <property type="nucleotide sequence ID" value="NZ_JAGIZA010000046.1"/>
</dbReference>
<accession>A0A940N036</accession>
<feature type="region of interest" description="Disordered" evidence="1">
    <location>
        <begin position="13"/>
        <end position="32"/>
    </location>
</feature>
<dbReference type="EMBL" id="JAGIZA010000046">
    <property type="protein sequence ID" value="MBP0496534.1"/>
    <property type="molecule type" value="Genomic_DNA"/>
</dbReference>
<feature type="domain" description="HTH cro/C1-type" evidence="2">
    <location>
        <begin position="34"/>
        <end position="88"/>
    </location>
</feature>
<dbReference type="InterPro" id="IPR010982">
    <property type="entry name" value="Lambda_DNA-bd_dom_sf"/>
</dbReference>
<comment type="caution">
    <text evidence="3">The sequence shown here is derived from an EMBL/GenBank/DDBJ whole genome shotgun (WGS) entry which is preliminary data.</text>
</comment>
<evidence type="ECO:0000256" key="1">
    <source>
        <dbReference type="SAM" id="MobiDB-lite"/>
    </source>
</evidence>
<dbReference type="InterPro" id="IPR001387">
    <property type="entry name" value="Cro/C1-type_HTH"/>
</dbReference>
<dbReference type="GO" id="GO:0003677">
    <property type="term" value="F:DNA binding"/>
    <property type="evidence" value="ECO:0007669"/>
    <property type="project" value="InterPro"/>
</dbReference>
<dbReference type="PROSITE" id="PS50943">
    <property type="entry name" value="HTH_CROC1"/>
    <property type="match status" value="1"/>
</dbReference>
<organism evidence="3 4">
    <name type="scientific">Roseomonas indoligenes</name>
    <dbReference type="NCBI Taxonomy" id="2820811"/>
    <lineage>
        <taxon>Bacteria</taxon>
        <taxon>Pseudomonadati</taxon>
        <taxon>Pseudomonadota</taxon>
        <taxon>Alphaproteobacteria</taxon>
        <taxon>Acetobacterales</taxon>
        <taxon>Roseomonadaceae</taxon>
        <taxon>Roseomonas</taxon>
    </lineage>
</organism>
<feature type="compositionally biased region" description="Polar residues" evidence="1">
    <location>
        <begin position="13"/>
        <end position="27"/>
    </location>
</feature>
<evidence type="ECO:0000313" key="4">
    <source>
        <dbReference type="Proteomes" id="UP000677537"/>
    </source>
</evidence>
<sequence length="141" mass="14893">MASLPQTPEVLQQALPGSNQRSPTSSDVDVGQEVRELRRTQGRSQKELARAVGVTGAQMHRYETGTTRIAASRLIAIANALDVGPDVLIAAGSTQNAPTPLALTPKASAGDEFAELLHLFCAINDPKCRHALIVVARMLAG</sequence>
<keyword evidence="4" id="KW-1185">Reference proteome</keyword>
<dbReference type="CDD" id="cd00093">
    <property type="entry name" value="HTH_XRE"/>
    <property type="match status" value="1"/>
</dbReference>
<protein>
    <submittedName>
        <fullName evidence="3">Helix-turn-helix transcriptional regulator</fullName>
    </submittedName>
</protein>
<evidence type="ECO:0000313" key="3">
    <source>
        <dbReference type="EMBL" id="MBP0496534.1"/>
    </source>
</evidence>
<name>A0A940N036_9PROT</name>
<dbReference type="Proteomes" id="UP000677537">
    <property type="component" value="Unassembled WGS sequence"/>
</dbReference>